<name>A0AAV7B6V5_ENGPU</name>
<evidence type="ECO:0000313" key="3">
    <source>
        <dbReference type="Proteomes" id="UP000824782"/>
    </source>
</evidence>
<protein>
    <submittedName>
        <fullName evidence="2">Uncharacterized protein</fullName>
    </submittedName>
</protein>
<feature type="compositionally biased region" description="Low complexity" evidence="1">
    <location>
        <begin position="48"/>
        <end position="58"/>
    </location>
</feature>
<reference evidence="2" key="1">
    <citation type="thesis" date="2020" institute="ProQuest LLC" country="789 East Eisenhower Parkway, Ann Arbor, MI, USA">
        <title>Comparative Genomics and Chromosome Evolution.</title>
        <authorList>
            <person name="Mudd A.B."/>
        </authorList>
    </citation>
    <scope>NUCLEOTIDE SEQUENCE</scope>
    <source>
        <strain evidence="2">237g6f4</strain>
        <tissue evidence="2">Blood</tissue>
    </source>
</reference>
<feature type="compositionally biased region" description="Low complexity" evidence="1">
    <location>
        <begin position="105"/>
        <end position="120"/>
    </location>
</feature>
<organism evidence="2 3">
    <name type="scientific">Engystomops pustulosus</name>
    <name type="common">Tungara frog</name>
    <name type="synonym">Physalaemus pustulosus</name>
    <dbReference type="NCBI Taxonomy" id="76066"/>
    <lineage>
        <taxon>Eukaryota</taxon>
        <taxon>Metazoa</taxon>
        <taxon>Chordata</taxon>
        <taxon>Craniata</taxon>
        <taxon>Vertebrata</taxon>
        <taxon>Euteleostomi</taxon>
        <taxon>Amphibia</taxon>
        <taxon>Batrachia</taxon>
        <taxon>Anura</taxon>
        <taxon>Neobatrachia</taxon>
        <taxon>Hyloidea</taxon>
        <taxon>Leptodactylidae</taxon>
        <taxon>Leiuperinae</taxon>
        <taxon>Engystomops</taxon>
    </lineage>
</organism>
<feature type="compositionally biased region" description="Low complexity" evidence="1">
    <location>
        <begin position="166"/>
        <end position="185"/>
    </location>
</feature>
<gene>
    <name evidence="2" type="ORF">GDO81_013950</name>
</gene>
<feature type="region of interest" description="Disordered" evidence="1">
    <location>
        <begin position="224"/>
        <end position="254"/>
    </location>
</feature>
<feature type="region of interest" description="Disordered" evidence="1">
    <location>
        <begin position="435"/>
        <end position="456"/>
    </location>
</feature>
<proteinExistence type="predicted"/>
<dbReference type="EMBL" id="WNYA01000006">
    <property type="protein sequence ID" value="KAG8568301.1"/>
    <property type="molecule type" value="Genomic_DNA"/>
</dbReference>
<sequence>MEEFLERMREEAAARGPGWMAEQMAVWGAERSGDSGEERPARARRPPARLSPSTSPRRGNGRGELSAGASERRAMDPPAKKSRAKSVPAAGRDGRRSMERGGQNKMAAARGAAKMAAGAADGRREGARKRRCGQDDVTGSRGSEVGREREESMRESITTRAAVSDAGAARGTGAAATNVAVGRGVSPRPTRAWAAGGEESGGWLGGAADPRDRQEWRRELFSTPQEVQDGREAGGGGERWAPTARPAAAGSVRTAGAELRDSSAPRMDQMALWPGGLVAGGYRAAAGAPQVVGNGCSSRAGAAAIGAPLGFDNACFQGVSSVFFPLQEQGGTDGAILDVVRRASGVATPGSGCAPGALPGTADGSVQRTSTGEPGFTPAPHGGGLQHPVSDGAKASLSYLDGPLGGHLKQEVKEKIWRRENLDIFTLLPLERFSTEKWEKGKENGRRKMKKGGDID</sequence>
<evidence type="ECO:0000313" key="2">
    <source>
        <dbReference type="EMBL" id="KAG8568301.1"/>
    </source>
</evidence>
<dbReference type="AlphaFoldDB" id="A0AAV7B6V5"/>
<evidence type="ECO:0000256" key="1">
    <source>
        <dbReference type="SAM" id="MobiDB-lite"/>
    </source>
</evidence>
<dbReference type="Proteomes" id="UP000824782">
    <property type="component" value="Unassembled WGS sequence"/>
</dbReference>
<comment type="caution">
    <text evidence="2">The sequence shown here is derived from an EMBL/GenBank/DDBJ whole genome shotgun (WGS) entry which is preliminary data.</text>
</comment>
<accession>A0AAV7B6V5</accession>
<feature type="compositionally biased region" description="Basic and acidic residues" evidence="1">
    <location>
        <begin position="70"/>
        <end position="79"/>
    </location>
</feature>
<feature type="compositionally biased region" description="Basic and acidic residues" evidence="1">
    <location>
        <begin position="144"/>
        <end position="154"/>
    </location>
</feature>
<feature type="region of interest" description="Disordered" evidence="1">
    <location>
        <begin position="351"/>
        <end position="390"/>
    </location>
</feature>
<keyword evidence="3" id="KW-1185">Reference proteome</keyword>
<feature type="compositionally biased region" description="Basic and acidic residues" evidence="1">
    <location>
        <begin position="31"/>
        <end position="41"/>
    </location>
</feature>
<feature type="compositionally biased region" description="Basic and acidic residues" evidence="1">
    <location>
        <begin position="1"/>
        <end position="13"/>
    </location>
</feature>
<feature type="region of interest" description="Disordered" evidence="1">
    <location>
        <begin position="1"/>
        <end position="211"/>
    </location>
</feature>